<keyword evidence="1" id="KW-0677">Repeat</keyword>
<evidence type="ECO:0000256" key="3">
    <source>
        <dbReference type="PROSITE-ProRule" id="PRU00023"/>
    </source>
</evidence>
<dbReference type="EMBL" id="HBEG01025291">
    <property type="protein sequence ID" value="CAD8361479.1"/>
    <property type="molecule type" value="Transcribed_RNA"/>
</dbReference>
<dbReference type="InterPro" id="IPR050889">
    <property type="entry name" value="Dendritic_Spine_Reg/Scaffold"/>
</dbReference>
<protein>
    <submittedName>
        <fullName evidence="4">Uncharacterized protein</fullName>
    </submittedName>
</protein>
<dbReference type="PROSITE" id="PS50088">
    <property type="entry name" value="ANK_REPEAT"/>
    <property type="match status" value="1"/>
</dbReference>
<dbReference type="PROSITE" id="PS50297">
    <property type="entry name" value="ANK_REP_REGION"/>
    <property type="match status" value="1"/>
</dbReference>
<dbReference type="PANTHER" id="PTHR24166">
    <property type="entry name" value="ROLLING PEBBLES, ISOFORM B"/>
    <property type="match status" value="1"/>
</dbReference>
<name>A0A7S0FH79_9DINO</name>
<dbReference type="InterPro" id="IPR036770">
    <property type="entry name" value="Ankyrin_rpt-contain_sf"/>
</dbReference>
<gene>
    <name evidence="4" type="ORF">PBAH0796_LOCUS15401</name>
</gene>
<evidence type="ECO:0000313" key="4">
    <source>
        <dbReference type="EMBL" id="CAD8361479.1"/>
    </source>
</evidence>
<accession>A0A7S0FH79</accession>
<sequence>MEGWLQRHNEAGMMRWLWQSHFFRLEPGPHLLSFYASHIWQGCRRDGCYDLTHLVGARTRLRRDGLNVALALEFSNSLASAHSVLDDVEVVELRVPDGWDAARGWETQLLRCIGDTLLQACEQCRVYDGCADSAARILARVQVAAVEGRPHVDVNSLRRQEDGATPLMLAAQAGHERVCTHLLMVRADPSLCDAGGRSATDLAASAGHDKVVALLESVPAVARTSPSAHDPTGGAATEAAAAMGPGTAAVLLEGVPAAAEVCRRAQPVPQPTVLGVPQEAHAAGAEPL</sequence>
<feature type="repeat" description="ANK" evidence="3">
    <location>
        <begin position="162"/>
        <end position="194"/>
    </location>
</feature>
<reference evidence="4" key="1">
    <citation type="submission" date="2021-01" db="EMBL/GenBank/DDBJ databases">
        <authorList>
            <person name="Corre E."/>
            <person name="Pelletier E."/>
            <person name="Niang G."/>
            <person name="Scheremetjew M."/>
            <person name="Finn R."/>
            <person name="Kale V."/>
            <person name="Holt S."/>
            <person name="Cochrane G."/>
            <person name="Meng A."/>
            <person name="Brown T."/>
            <person name="Cohen L."/>
        </authorList>
    </citation>
    <scope>NUCLEOTIDE SEQUENCE</scope>
    <source>
        <strain evidence="4">Pbaha01</strain>
    </source>
</reference>
<dbReference type="PANTHER" id="PTHR24166:SF48">
    <property type="entry name" value="PROTEIN VAPYRIN"/>
    <property type="match status" value="1"/>
</dbReference>
<organism evidence="4">
    <name type="scientific">Pyrodinium bahamense</name>
    <dbReference type="NCBI Taxonomy" id="73915"/>
    <lineage>
        <taxon>Eukaryota</taxon>
        <taxon>Sar</taxon>
        <taxon>Alveolata</taxon>
        <taxon>Dinophyceae</taxon>
        <taxon>Gonyaulacales</taxon>
        <taxon>Pyrocystaceae</taxon>
        <taxon>Pyrodinium</taxon>
    </lineage>
</organism>
<dbReference type="SUPFAM" id="SSF48403">
    <property type="entry name" value="Ankyrin repeat"/>
    <property type="match status" value="1"/>
</dbReference>
<dbReference type="AlphaFoldDB" id="A0A7S0FH79"/>
<dbReference type="InterPro" id="IPR002110">
    <property type="entry name" value="Ankyrin_rpt"/>
</dbReference>
<evidence type="ECO:0000256" key="1">
    <source>
        <dbReference type="ARBA" id="ARBA00022737"/>
    </source>
</evidence>
<evidence type="ECO:0000256" key="2">
    <source>
        <dbReference type="ARBA" id="ARBA00023043"/>
    </source>
</evidence>
<keyword evidence="2 3" id="KW-0040">ANK repeat</keyword>
<dbReference type="Gene3D" id="1.25.40.20">
    <property type="entry name" value="Ankyrin repeat-containing domain"/>
    <property type="match status" value="1"/>
</dbReference>
<proteinExistence type="predicted"/>
<dbReference type="Pfam" id="PF12796">
    <property type="entry name" value="Ank_2"/>
    <property type="match status" value="1"/>
</dbReference>